<protein>
    <submittedName>
        <fullName evidence="2">TRAP-type uncharacterized transport system periplasmic component-like protein</fullName>
    </submittedName>
</protein>
<dbReference type="Proteomes" id="UP000006589">
    <property type="component" value="Plasmid pMRAD01"/>
</dbReference>
<keyword evidence="1" id="KW-0812">Transmembrane</keyword>
<dbReference type="PANTHER" id="PTHR42941">
    <property type="entry name" value="SLL1037 PROTEIN"/>
    <property type="match status" value="1"/>
</dbReference>
<proteinExistence type="predicted"/>
<keyword evidence="1" id="KW-0472">Membrane</keyword>
<dbReference type="PATRIC" id="fig|426355.14.peg.5990"/>
<dbReference type="Gene3D" id="3.40.190.10">
    <property type="entry name" value="Periplasmic binding protein-like II"/>
    <property type="match status" value="2"/>
</dbReference>
<dbReference type="GeneID" id="6142051"/>
<dbReference type="Pfam" id="PF16868">
    <property type="entry name" value="NMT1_3"/>
    <property type="match status" value="1"/>
</dbReference>
<dbReference type="KEGG" id="mrd:Mrad2831_5881"/>
<dbReference type="RefSeq" id="WP_012329617.1">
    <property type="nucleotide sequence ID" value="NC_010510.1"/>
</dbReference>
<evidence type="ECO:0000256" key="1">
    <source>
        <dbReference type="SAM" id="Phobius"/>
    </source>
</evidence>
<geneLocation type="plasmid" evidence="2 3">
    <name>pMRAD01</name>
</geneLocation>
<dbReference type="eggNOG" id="COG2358">
    <property type="taxonomic scope" value="Bacteria"/>
</dbReference>
<dbReference type="HOGENOM" id="CLU_033215_6_0_5"/>
<dbReference type="PANTHER" id="PTHR42941:SF1">
    <property type="entry name" value="SLL1037 PROTEIN"/>
    <property type="match status" value="1"/>
</dbReference>
<dbReference type="InterPro" id="IPR011852">
    <property type="entry name" value="TRAP_TAXI"/>
</dbReference>
<dbReference type="OrthoDB" id="7976602at2"/>
<organism evidence="2 3">
    <name type="scientific">Methylobacterium radiotolerans (strain ATCC 27329 / DSM 1819 / JCM 2831 / NBRC 15690 / NCIMB 10815 / 0-1)</name>
    <dbReference type="NCBI Taxonomy" id="426355"/>
    <lineage>
        <taxon>Bacteria</taxon>
        <taxon>Pseudomonadati</taxon>
        <taxon>Pseudomonadota</taxon>
        <taxon>Alphaproteobacteria</taxon>
        <taxon>Hyphomicrobiales</taxon>
        <taxon>Methylobacteriaceae</taxon>
        <taxon>Methylobacterium</taxon>
    </lineage>
</organism>
<dbReference type="AlphaFoldDB" id="B1M8J5"/>
<dbReference type="EMBL" id="CP001002">
    <property type="protein sequence ID" value="ACB27820.1"/>
    <property type="molecule type" value="Genomic_DNA"/>
</dbReference>
<accession>B1M8J5</accession>
<sequence length="440" mass="47496">MLADLQISAARMIRRSRTTVIVLGVMAGAAIVALLVHLLLGLLSLEIAVAKTSTEDREAAQALTQLFETQHPRLRIRTIFEPDRLGASAALDRGETQLALVRSDAAPKDGQTLVILRRDAVVFLAPGGSAVDSVAKLRGSTVGLLDGRKLDPRLLDLILTHFGIPPSSVHRRILTIDQLTEAARGRQIDSVFVVAPVGSALWLPLFTALRKGSGAVKLFEVDEAAAIAKEHPVLDTIDVPKGAFLGSLPEPGDDITTLSVSHRLVARGAMPDWLAGEITREVLTGKPRLVALDDDLAGIEAPDTDDKVQALPIHPGATAYLTGNQPSLSDQAQNAAYWVGLMISAAASLGAAGIGLYRRFRPRQPPTRVMRLLEIWLSVSSADPVELDQLEREADALAAETIRIEAHRRTESIEIRLVALLVTHVREAVQRRRHAARRTS</sequence>
<reference evidence="2 3" key="1">
    <citation type="submission" date="2008-03" db="EMBL/GenBank/DDBJ databases">
        <title>Complete sequence of plasmid1 of Methylobacterium radiotolerans JCM 2831.</title>
        <authorList>
            <consortium name="US DOE Joint Genome Institute"/>
            <person name="Copeland A."/>
            <person name="Lucas S."/>
            <person name="Lapidus A."/>
            <person name="Glavina del Rio T."/>
            <person name="Dalin E."/>
            <person name="Tice H."/>
            <person name="Bruce D."/>
            <person name="Goodwin L."/>
            <person name="Pitluck S."/>
            <person name="Kiss H."/>
            <person name="Brettin T."/>
            <person name="Detter J.C."/>
            <person name="Han C."/>
            <person name="Kuske C.R."/>
            <person name="Schmutz J."/>
            <person name="Larimer F."/>
            <person name="Land M."/>
            <person name="Hauser L."/>
            <person name="Kyrpides N."/>
            <person name="Mikhailova N."/>
            <person name="Marx C.J."/>
            <person name="Richardson P."/>
        </authorList>
    </citation>
    <scope>NUCLEOTIDE SEQUENCE [LARGE SCALE GENOMIC DNA]</scope>
    <source>
        <strain evidence="3">ATCC 27329 / DSM 1819 / JCM 2831 / NBRC 15690 / NCIMB 10815 / 0-1</strain>
        <plasmid evidence="3">Plasmid pMRAD01</plasmid>
    </source>
</reference>
<keyword evidence="2" id="KW-0614">Plasmid</keyword>
<gene>
    <name evidence="2" type="ordered locus">Mrad2831_5881</name>
</gene>
<feature type="transmembrane region" description="Helical" evidence="1">
    <location>
        <begin position="335"/>
        <end position="357"/>
    </location>
</feature>
<name>B1M8J5_METRJ</name>
<evidence type="ECO:0000313" key="2">
    <source>
        <dbReference type="EMBL" id="ACB27820.1"/>
    </source>
</evidence>
<evidence type="ECO:0000313" key="3">
    <source>
        <dbReference type="Proteomes" id="UP000006589"/>
    </source>
</evidence>
<feature type="transmembrane region" description="Helical" evidence="1">
    <location>
        <begin position="20"/>
        <end position="43"/>
    </location>
</feature>
<dbReference type="SUPFAM" id="SSF53850">
    <property type="entry name" value="Periplasmic binding protein-like II"/>
    <property type="match status" value="1"/>
</dbReference>
<keyword evidence="1" id="KW-1133">Transmembrane helix</keyword>